<feature type="signal peptide" evidence="1">
    <location>
        <begin position="1"/>
        <end position="22"/>
    </location>
</feature>
<evidence type="ECO:0008006" key="4">
    <source>
        <dbReference type="Google" id="ProtNLM"/>
    </source>
</evidence>
<gene>
    <name evidence="2" type="ORF">SAMN06295937_100667</name>
</gene>
<feature type="chain" id="PRO_5012820797" description="Colicin import membrane protein" evidence="1">
    <location>
        <begin position="23"/>
        <end position="152"/>
    </location>
</feature>
<evidence type="ECO:0000313" key="2">
    <source>
        <dbReference type="EMBL" id="SKB44549.1"/>
    </source>
</evidence>
<name>A0A1T5BC14_9SPHN</name>
<sequence>MTGAILTAMGTLALLGAGSAAAFEGAAQAPPAEQTESAAGDLDAVAADLAKDKEAPDGTTAEERANTARLNAEQAARAKAENVAYEQQVAAIAQEQAAAEAAYAEQTAAYEAEKARVAAEAAAQRQQWEADVAACRAGDITRCAQPASPPKP</sequence>
<proteinExistence type="predicted"/>
<dbReference type="Proteomes" id="UP000190044">
    <property type="component" value="Unassembled WGS sequence"/>
</dbReference>
<dbReference type="EMBL" id="FUYP01000006">
    <property type="protein sequence ID" value="SKB44549.1"/>
    <property type="molecule type" value="Genomic_DNA"/>
</dbReference>
<dbReference type="RefSeq" id="WP_139375692.1">
    <property type="nucleotide sequence ID" value="NZ_FUYP01000006.1"/>
</dbReference>
<protein>
    <recommendedName>
        <fullName evidence="4">Colicin import membrane protein</fullName>
    </recommendedName>
</protein>
<evidence type="ECO:0000256" key="1">
    <source>
        <dbReference type="SAM" id="SignalP"/>
    </source>
</evidence>
<organism evidence="2 3">
    <name type="scientific">Sphingopyxis flava</name>
    <dbReference type="NCBI Taxonomy" id="1507287"/>
    <lineage>
        <taxon>Bacteria</taxon>
        <taxon>Pseudomonadati</taxon>
        <taxon>Pseudomonadota</taxon>
        <taxon>Alphaproteobacteria</taxon>
        <taxon>Sphingomonadales</taxon>
        <taxon>Sphingomonadaceae</taxon>
        <taxon>Sphingopyxis</taxon>
    </lineage>
</organism>
<accession>A0A1T5BC14</accession>
<reference evidence="3" key="1">
    <citation type="submission" date="2017-02" db="EMBL/GenBank/DDBJ databases">
        <authorList>
            <person name="Varghese N."/>
            <person name="Submissions S."/>
        </authorList>
    </citation>
    <scope>NUCLEOTIDE SEQUENCE [LARGE SCALE GENOMIC DNA]</scope>
    <source>
        <strain evidence="3">R11H</strain>
    </source>
</reference>
<keyword evidence="3" id="KW-1185">Reference proteome</keyword>
<evidence type="ECO:0000313" key="3">
    <source>
        <dbReference type="Proteomes" id="UP000190044"/>
    </source>
</evidence>
<keyword evidence="1" id="KW-0732">Signal</keyword>
<dbReference type="AlphaFoldDB" id="A0A1T5BC14"/>